<dbReference type="GO" id="GO:0003677">
    <property type="term" value="F:DNA binding"/>
    <property type="evidence" value="ECO:0007669"/>
    <property type="project" value="UniProtKB-KW"/>
</dbReference>
<proteinExistence type="predicted"/>
<dbReference type="InterPro" id="IPR021289">
    <property type="entry name" value="UvsY"/>
</dbReference>
<accession>A0A5T3MZD9</accession>
<dbReference type="AlphaFoldDB" id="A0A5T3MZD9"/>
<dbReference type="Pfam" id="PF11056">
    <property type="entry name" value="UvsY"/>
    <property type="match status" value="1"/>
</dbReference>
<name>A0A5T3MZD9_SALER</name>
<dbReference type="EMBL" id="AACYSG010000008">
    <property type="protein sequence ID" value="EAN6191906.1"/>
    <property type="molecule type" value="Genomic_DNA"/>
</dbReference>
<organism evidence="1">
    <name type="scientific">Salmonella enterica</name>
    <name type="common">Salmonella choleraesuis</name>
    <dbReference type="NCBI Taxonomy" id="28901"/>
    <lineage>
        <taxon>Bacteria</taxon>
        <taxon>Pseudomonadati</taxon>
        <taxon>Pseudomonadota</taxon>
        <taxon>Gammaproteobacteria</taxon>
        <taxon>Enterobacterales</taxon>
        <taxon>Enterobacteriaceae</taxon>
        <taxon>Salmonella</taxon>
    </lineage>
</organism>
<evidence type="ECO:0000313" key="1">
    <source>
        <dbReference type="EMBL" id="EAN6191906.1"/>
    </source>
</evidence>
<protein>
    <submittedName>
        <fullName evidence="1">Single-stranded DNA-binding protein</fullName>
    </submittedName>
</protein>
<reference evidence="1" key="1">
    <citation type="submission" date="2018-12" db="EMBL/GenBank/DDBJ databases">
        <authorList>
            <consortium name="PulseNet: The National Subtyping Network for Foodborne Disease Surveillance"/>
            <person name="Tarr C.L."/>
            <person name="Trees E."/>
            <person name="Katz L.S."/>
            <person name="Carleton-Romer H.A."/>
            <person name="Stroika S."/>
            <person name="Kucerova Z."/>
            <person name="Roache K.F."/>
            <person name="Sabol A.L."/>
            <person name="Besser J."/>
            <person name="Gerner-Smidt P."/>
        </authorList>
    </citation>
    <scope>NUCLEOTIDE SEQUENCE</scope>
    <source>
        <strain evidence="1">PNUSAS060203</strain>
    </source>
</reference>
<gene>
    <name evidence="1" type="ORF">EJS11_10805</name>
</gene>
<sequence>MKLEELNEQLTKDLEVDQTKLSLELSKNPLLHARWLRVYNEARREIISLEAKKKKLLKDKIDYYSNRSDEFCPFEYSTSELKIVLNADSELLPVDTKIEYYTLIADFANKALDAVKGRGYAINNMVKLRELESGK</sequence>
<comment type="caution">
    <text evidence="1">The sequence shown here is derived from an EMBL/GenBank/DDBJ whole genome shotgun (WGS) entry which is preliminary data.</text>
</comment>
<keyword evidence="1" id="KW-0238">DNA-binding</keyword>